<keyword evidence="2" id="KW-1185">Reference proteome</keyword>
<gene>
    <name evidence="1" type="ORF">F9B74_10100</name>
</gene>
<sequence>MTFKYYQISKYRSVEETFDTEWESIEDFFKEGNNLSIDEYIRVENNFVKFLRKFYDYFSRKPTKKTQESI</sequence>
<comment type="caution">
    <text evidence="1">The sequence shown here is derived from an EMBL/GenBank/DDBJ whole genome shotgun (WGS) entry which is preliminary data.</text>
</comment>
<protein>
    <submittedName>
        <fullName evidence="1">Uncharacterized protein</fullName>
    </submittedName>
</protein>
<dbReference type="Proteomes" id="UP000477651">
    <property type="component" value="Unassembled WGS sequence"/>
</dbReference>
<proteinExistence type="predicted"/>
<evidence type="ECO:0000313" key="1">
    <source>
        <dbReference type="EMBL" id="NEN76648.1"/>
    </source>
</evidence>
<dbReference type="EMBL" id="JAAGYR010000033">
    <property type="protein sequence ID" value="NEN76648.1"/>
    <property type="molecule type" value="Genomic_DNA"/>
</dbReference>
<dbReference type="RefSeq" id="WP_163765080.1">
    <property type="nucleotide sequence ID" value="NZ_JAAGYR010000033.1"/>
</dbReference>
<accession>A0A6L9YA03</accession>
<dbReference type="AlphaFoldDB" id="A0A6L9YA03"/>
<reference evidence="1 2" key="1">
    <citation type="submission" date="2020-02" db="EMBL/GenBank/DDBJ databases">
        <title>Pelistega sp. NLN82 were isolated from wild rodents of the Hainan Island.</title>
        <authorList>
            <person name="Niu N."/>
            <person name="Zhou J."/>
        </authorList>
    </citation>
    <scope>NUCLEOTIDE SEQUENCE [LARGE SCALE GENOMIC DNA]</scope>
    <source>
        <strain evidence="1 2">NLN82</strain>
    </source>
</reference>
<evidence type="ECO:0000313" key="2">
    <source>
        <dbReference type="Proteomes" id="UP000477651"/>
    </source>
</evidence>
<name>A0A6L9YA03_9BURK</name>
<organism evidence="1 2">
    <name type="scientific">Pelistega ratti</name>
    <dbReference type="NCBI Taxonomy" id="2652177"/>
    <lineage>
        <taxon>Bacteria</taxon>
        <taxon>Pseudomonadati</taxon>
        <taxon>Pseudomonadota</taxon>
        <taxon>Betaproteobacteria</taxon>
        <taxon>Burkholderiales</taxon>
        <taxon>Alcaligenaceae</taxon>
        <taxon>Pelistega</taxon>
    </lineage>
</organism>